<feature type="compositionally biased region" description="Pro residues" evidence="1">
    <location>
        <begin position="1"/>
        <end position="10"/>
    </location>
</feature>
<feature type="compositionally biased region" description="Basic and acidic residues" evidence="1">
    <location>
        <begin position="357"/>
        <end position="370"/>
    </location>
</feature>
<feature type="compositionally biased region" description="Basic and acidic residues" evidence="1">
    <location>
        <begin position="565"/>
        <end position="576"/>
    </location>
</feature>
<dbReference type="AlphaFoldDB" id="A0A3R7MER0"/>
<feature type="compositionally biased region" description="Polar residues" evidence="1">
    <location>
        <begin position="434"/>
        <end position="444"/>
    </location>
</feature>
<proteinExistence type="predicted"/>
<dbReference type="OrthoDB" id="28894at2759"/>
<feature type="compositionally biased region" description="Basic and acidic residues" evidence="1">
    <location>
        <begin position="261"/>
        <end position="283"/>
    </location>
</feature>
<feature type="compositionally biased region" description="Low complexity" evidence="1">
    <location>
        <begin position="534"/>
        <end position="564"/>
    </location>
</feature>
<evidence type="ECO:0000313" key="3">
    <source>
        <dbReference type="Proteomes" id="UP000283509"/>
    </source>
</evidence>
<feature type="compositionally biased region" description="Low complexity" evidence="1">
    <location>
        <begin position="181"/>
        <end position="195"/>
    </location>
</feature>
<feature type="compositionally biased region" description="Basic and acidic residues" evidence="1">
    <location>
        <begin position="451"/>
        <end position="475"/>
    </location>
</feature>
<feature type="compositionally biased region" description="Basic and acidic residues" evidence="1">
    <location>
        <begin position="387"/>
        <end position="427"/>
    </location>
</feature>
<evidence type="ECO:0000313" key="2">
    <source>
        <dbReference type="EMBL" id="ROT79783.1"/>
    </source>
</evidence>
<feature type="compositionally biased region" description="Basic and acidic residues" evidence="1">
    <location>
        <begin position="327"/>
        <end position="343"/>
    </location>
</feature>
<keyword evidence="3" id="KW-1185">Reference proteome</keyword>
<feature type="compositionally biased region" description="Low complexity" evidence="1">
    <location>
        <begin position="213"/>
        <end position="224"/>
    </location>
</feature>
<comment type="caution">
    <text evidence="2">The sequence shown here is derived from an EMBL/GenBank/DDBJ whole genome shotgun (WGS) entry which is preliminary data.</text>
</comment>
<feature type="region of interest" description="Disordered" evidence="1">
    <location>
        <begin position="180"/>
        <end position="475"/>
    </location>
</feature>
<feature type="region of interest" description="Disordered" evidence="1">
    <location>
        <begin position="504"/>
        <end position="589"/>
    </location>
</feature>
<feature type="compositionally biased region" description="Low complexity" evidence="1">
    <location>
        <begin position="245"/>
        <end position="260"/>
    </location>
</feature>
<feature type="compositionally biased region" description="Basic and acidic residues" evidence="1">
    <location>
        <begin position="504"/>
        <end position="523"/>
    </location>
</feature>
<gene>
    <name evidence="2" type="ORF">C7M84_001492</name>
</gene>
<feature type="compositionally biased region" description="Low complexity" evidence="1">
    <location>
        <begin position="113"/>
        <end position="122"/>
    </location>
</feature>
<reference evidence="2 3" key="2">
    <citation type="submission" date="2019-01" db="EMBL/GenBank/DDBJ databases">
        <title>The decoding of complex shrimp genome reveals the adaptation for benthos swimmer, frequently molting mechanism and breeding impact on genome.</title>
        <authorList>
            <person name="Sun Y."/>
            <person name="Gao Y."/>
            <person name="Yu Y."/>
        </authorList>
    </citation>
    <scope>NUCLEOTIDE SEQUENCE [LARGE SCALE GENOMIC DNA]</scope>
    <source>
        <tissue evidence="2">Muscle</tissue>
    </source>
</reference>
<name>A0A3R7MER0_PENVA</name>
<protein>
    <submittedName>
        <fullName evidence="2">Uncharacterized protein</fullName>
    </submittedName>
</protein>
<sequence length="589" mass="63953">MRGRSPPAPTATPAHGILKKRGAHSPARFDQMDSELGAILRSRRSLGPGDAEAESPNSTPMRPVSPSLVALTKREDATVARSGERPLSVAERVAGMEAARQEPVRPPAPRSPTPTRSPGARPKVTSAFLNNIRTPETERESRRNGAYSLVAEPASTGESAEAINEAFLDRPVVEAFNSAMTSSLDSTPDTPSSVSQRAAFFAQLEREQKKPGDTSSGSTRSTRFGSRRERGTRHATQPVTEDEVSQAARMADASDSASASHDSDCTPARRESPSGFRAAREAVLRNAGEVLQGLTPGSSPRRRAGSRKTSFNEPEEDNSSDGVRGILKRESSGGSRDGQRDSPRSILKHHHSSSSADSRRASFSESESHPRGILKAESPLPPPVGSPEHEAKLLRGVLKKDSSLEDSKEIKSILKPESESLDPDHSSDSSSDDVTLTTANTPQGQECDLAEAIREIDPIRHKEEQHKSDSFKSEHHRVDLAEALRQVEPIKAKDDLAEALRQIEPIRAKDRSRERDDRAKEDAQTAVTKELNSSKKLTSSMMTTTMVATSSVGSPPSSSSSNSENELKVIKNEAVMRRRTAHSRRYDER</sequence>
<evidence type="ECO:0000256" key="1">
    <source>
        <dbReference type="SAM" id="MobiDB-lite"/>
    </source>
</evidence>
<dbReference type="EMBL" id="QCYY01001188">
    <property type="protein sequence ID" value="ROT79783.1"/>
    <property type="molecule type" value="Genomic_DNA"/>
</dbReference>
<dbReference type="Proteomes" id="UP000283509">
    <property type="component" value="Unassembled WGS sequence"/>
</dbReference>
<feature type="region of interest" description="Disordered" evidence="1">
    <location>
        <begin position="1"/>
        <end position="147"/>
    </location>
</feature>
<organism evidence="2 3">
    <name type="scientific">Penaeus vannamei</name>
    <name type="common">Whiteleg shrimp</name>
    <name type="synonym">Litopenaeus vannamei</name>
    <dbReference type="NCBI Taxonomy" id="6689"/>
    <lineage>
        <taxon>Eukaryota</taxon>
        <taxon>Metazoa</taxon>
        <taxon>Ecdysozoa</taxon>
        <taxon>Arthropoda</taxon>
        <taxon>Crustacea</taxon>
        <taxon>Multicrustacea</taxon>
        <taxon>Malacostraca</taxon>
        <taxon>Eumalacostraca</taxon>
        <taxon>Eucarida</taxon>
        <taxon>Decapoda</taxon>
        <taxon>Dendrobranchiata</taxon>
        <taxon>Penaeoidea</taxon>
        <taxon>Penaeidae</taxon>
        <taxon>Penaeus</taxon>
    </lineage>
</organism>
<accession>A0A3R7MER0</accession>
<feature type="compositionally biased region" description="Basic and acidic residues" evidence="1">
    <location>
        <begin position="72"/>
        <end position="84"/>
    </location>
</feature>
<reference evidence="2 3" key="1">
    <citation type="submission" date="2018-04" db="EMBL/GenBank/DDBJ databases">
        <authorList>
            <person name="Zhang X."/>
            <person name="Yuan J."/>
            <person name="Li F."/>
            <person name="Xiang J."/>
        </authorList>
    </citation>
    <scope>NUCLEOTIDE SEQUENCE [LARGE SCALE GENOMIC DNA]</scope>
    <source>
        <tissue evidence="2">Muscle</tissue>
    </source>
</reference>